<organism evidence="2 3">
    <name type="scientific">Streptomyces anandii</name>
    <dbReference type="NCBI Taxonomy" id="285454"/>
    <lineage>
        <taxon>Bacteria</taxon>
        <taxon>Bacillati</taxon>
        <taxon>Actinomycetota</taxon>
        <taxon>Actinomycetes</taxon>
        <taxon>Kitasatosporales</taxon>
        <taxon>Streptomycetaceae</taxon>
        <taxon>Streptomyces</taxon>
    </lineage>
</organism>
<name>A0ABW6GXG3_9ACTN</name>
<reference evidence="2 3" key="1">
    <citation type="submission" date="2024-09" db="EMBL/GenBank/DDBJ databases">
        <title>The Natural Products Discovery Center: Release of the First 8490 Sequenced Strains for Exploring Actinobacteria Biosynthetic Diversity.</title>
        <authorList>
            <person name="Kalkreuter E."/>
            <person name="Kautsar S.A."/>
            <person name="Yang D."/>
            <person name="Bader C.D."/>
            <person name="Teijaro C.N."/>
            <person name="Fluegel L."/>
            <person name="Davis C.M."/>
            <person name="Simpson J.R."/>
            <person name="Lauterbach L."/>
            <person name="Steele A.D."/>
            <person name="Gui C."/>
            <person name="Meng S."/>
            <person name="Li G."/>
            <person name="Viehrig K."/>
            <person name="Ye F."/>
            <person name="Su P."/>
            <person name="Kiefer A.F."/>
            <person name="Nichols A."/>
            <person name="Cepeda A.J."/>
            <person name="Yan W."/>
            <person name="Fan B."/>
            <person name="Jiang Y."/>
            <person name="Adhikari A."/>
            <person name="Zheng C.-J."/>
            <person name="Schuster L."/>
            <person name="Cowan T.M."/>
            <person name="Smanski M.J."/>
            <person name="Chevrette M.G."/>
            <person name="De Carvalho L.P.S."/>
            <person name="Shen B."/>
        </authorList>
    </citation>
    <scope>NUCLEOTIDE SEQUENCE [LARGE SCALE GENOMIC DNA]</scope>
    <source>
        <strain evidence="2 3">NPDC059500</strain>
    </source>
</reference>
<proteinExistence type="predicted"/>
<evidence type="ECO:0000313" key="2">
    <source>
        <dbReference type="EMBL" id="MFE1748983.1"/>
    </source>
</evidence>
<dbReference type="RefSeq" id="WP_381839053.1">
    <property type="nucleotide sequence ID" value="NZ_JBHYTS010000001.1"/>
</dbReference>
<feature type="compositionally biased region" description="Polar residues" evidence="1">
    <location>
        <begin position="1"/>
        <end position="10"/>
    </location>
</feature>
<evidence type="ECO:0000313" key="3">
    <source>
        <dbReference type="Proteomes" id="UP001599756"/>
    </source>
</evidence>
<feature type="region of interest" description="Disordered" evidence="1">
    <location>
        <begin position="1"/>
        <end position="35"/>
    </location>
</feature>
<protein>
    <submittedName>
        <fullName evidence="2">Uncharacterized protein</fullName>
    </submittedName>
</protein>
<keyword evidence="3" id="KW-1185">Reference proteome</keyword>
<dbReference type="Proteomes" id="UP001599756">
    <property type="component" value="Unassembled WGS sequence"/>
</dbReference>
<accession>A0ABW6GXG3</accession>
<sequence>MAQQNPSLPSRQVIAPPRPPSEQAPSSTLGALPGPVPGLLRTPGDIYVAAVRADHLARCTRCREVHAAVEAAAAENAESMARRDRRQLGLNIGGRRLVAAGIIRRVSGRTLTVRATEAGVTGSIRPAVTR</sequence>
<evidence type="ECO:0000256" key="1">
    <source>
        <dbReference type="SAM" id="MobiDB-lite"/>
    </source>
</evidence>
<dbReference type="EMBL" id="JBHYTS010000001">
    <property type="protein sequence ID" value="MFE1748983.1"/>
    <property type="molecule type" value="Genomic_DNA"/>
</dbReference>
<comment type="caution">
    <text evidence="2">The sequence shown here is derived from an EMBL/GenBank/DDBJ whole genome shotgun (WGS) entry which is preliminary data.</text>
</comment>
<gene>
    <name evidence="2" type="ORF">ACFW88_00255</name>
</gene>